<dbReference type="EMBL" id="JAUKUD010000006">
    <property type="protein sequence ID" value="KAK0740864.1"/>
    <property type="molecule type" value="Genomic_DNA"/>
</dbReference>
<comment type="caution">
    <text evidence="2">The sequence shown here is derived from an EMBL/GenBank/DDBJ whole genome shotgun (WGS) entry which is preliminary data.</text>
</comment>
<protein>
    <submittedName>
        <fullName evidence="2">Metallo-dependent phosphatase-like protein</fullName>
    </submittedName>
</protein>
<proteinExistence type="predicted"/>
<dbReference type="InterPro" id="IPR051693">
    <property type="entry name" value="UPF0046_metallophosphoest"/>
</dbReference>
<gene>
    <name evidence="2" type="ORF">B0T18DRAFT_418883</name>
</gene>
<dbReference type="Gene3D" id="3.60.21.10">
    <property type="match status" value="1"/>
</dbReference>
<dbReference type="InterPro" id="IPR029052">
    <property type="entry name" value="Metallo-depent_PP-like"/>
</dbReference>
<dbReference type="PANTHER" id="PTHR12905:SF0">
    <property type="entry name" value="CALCINEURIN-LIKE PHOSPHOESTERASE DOMAIN-CONTAINING PROTEIN"/>
    <property type="match status" value="1"/>
</dbReference>
<dbReference type="InterPro" id="IPR004843">
    <property type="entry name" value="Calcineurin-like_PHP"/>
</dbReference>
<dbReference type="PANTHER" id="PTHR12905">
    <property type="entry name" value="METALLOPHOSPHOESTERASE"/>
    <property type="match status" value="1"/>
</dbReference>
<evidence type="ECO:0000313" key="3">
    <source>
        <dbReference type="Proteomes" id="UP001172155"/>
    </source>
</evidence>
<organism evidence="2 3">
    <name type="scientific">Schizothecium vesticola</name>
    <dbReference type="NCBI Taxonomy" id="314040"/>
    <lineage>
        <taxon>Eukaryota</taxon>
        <taxon>Fungi</taxon>
        <taxon>Dikarya</taxon>
        <taxon>Ascomycota</taxon>
        <taxon>Pezizomycotina</taxon>
        <taxon>Sordariomycetes</taxon>
        <taxon>Sordariomycetidae</taxon>
        <taxon>Sordariales</taxon>
        <taxon>Schizotheciaceae</taxon>
        <taxon>Schizothecium</taxon>
    </lineage>
</organism>
<evidence type="ECO:0000313" key="2">
    <source>
        <dbReference type="EMBL" id="KAK0740864.1"/>
    </source>
</evidence>
<evidence type="ECO:0000259" key="1">
    <source>
        <dbReference type="Pfam" id="PF00149"/>
    </source>
</evidence>
<accession>A0AA40JZN6</accession>
<name>A0AA40JZN6_9PEZI</name>
<sequence>MKDIKTWFLIISDTHANQKIRLSTLQEAVDVAIHCGDLTDGSKIAEYHTTLNLLQTTNAPLKLVIAGNHDFTLDTPMHQKKAAEAHRLFSIDPALMNKEYGDFGDARKLFDTVNTSTHRGIIFLDEGIHRFDLANGASLTVYASPFTPSIEADWGFQYRRSESHDFNIIPTVDIVITHGPPKGVLDVTASKRRGGCEQLFAAVAKAKPRLHCFGHIHEGWGAKAVAWRVDVGESPTHFSAIDNGASAVVESLATLRPGRWDTPDTIAEKDARLRSLNKKGYRHTSHCTGDEHPIIPGQSTLFANAAIEPESEGEGQQLPWIIDLELPALVRATAA</sequence>
<feature type="domain" description="Calcineurin-like phosphoesterase" evidence="1">
    <location>
        <begin position="8"/>
        <end position="218"/>
    </location>
</feature>
<keyword evidence="3" id="KW-1185">Reference proteome</keyword>
<dbReference type="Pfam" id="PF00149">
    <property type="entry name" value="Metallophos"/>
    <property type="match status" value="1"/>
</dbReference>
<dbReference type="Proteomes" id="UP001172155">
    <property type="component" value="Unassembled WGS sequence"/>
</dbReference>
<dbReference type="SUPFAM" id="SSF56300">
    <property type="entry name" value="Metallo-dependent phosphatases"/>
    <property type="match status" value="1"/>
</dbReference>
<dbReference type="AlphaFoldDB" id="A0AA40JZN6"/>
<dbReference type="CDD" id="cd07379">
    <property type="entry name" value="MPP_239FB"/>
    <property type="match status" value="1"/>
</dbReference>
<reference evidence="2" key="1">
    <citation type="submission" date="2023-06" db="EMBL/GenBank/DDBJ databases">
        <title>Genome-scale phylogeny and comparative genomics of the fungal order Sordariales.</title>
        <authorList>
            <consortium name="Lawrence Berkeley National Laboratory"/>
            <person name="Hensen N."/>
            <person name="Bonometti L."/>
            <person name="Westerberg I."/>
            <person name="Brannstrom I.O."/>
            <person name="Guillou S."/>
            <person name="Cros-Aarteil S."/>
            <person name="Calhoun S."/>
            <person name="Haridas S."/>
            <person name="Kuo A."/>
            <person name="Mondo S."/>
            <person name="Pangilinan J."/>
            <person name="Riley R."/>
            <person name="LaButti K."/>
            <person name="Andreopoulos B."/>
            <person name="Lipzen A."/>
            <person name="Chen C."/>
            <person name="Yanf M."/>
            <person name="Daum C."/>
            <person name="Ng V."/>
            <person name="Clum A."/>
            <person name="Steindorff A."/>
            <person name="Ohm R."/>
            <person name="Martin F."/>
            <person name="Silar P."/>
            <person name="Natvig D."/>
            <person name="Lalanne C."/>
            <person name="Gautier V."/>
            <person name="Ament-velasquez S.L."/>
            <person name="Kruys A."/>
            <person name="Hutchinson M.I."/>
            <person name="Powell A.J."/>
            <person name="Barry K."/>
            <person name="Miller A.N."/>
            <person name="Grigoriev I.V."/>
            <person name="Debuchy R."/>
            <person name="Gladieux P."/>
            <person name="Thoren M.H."/>
            <person name="Johannesson H."/>
        </authorList>
    </citation>
    <scope>NUCLEOTIDE SEQUENCE</scope>
    <source>
        <strain evidence="2">SMH3187-1</strain>
    </source>
</reference>
<dbReference type="GO" id="GO:0016787">
    <property type="term" value="F:hydrolase activity"/>
    <property type="evidence" value="ECO:0007669"/>
    <property type="project" value="InterPro"/>
</dbReference>